<dbReference type="Pfam" id="PF00581">
    <property type="entry name" value="Rhodanese"/>
    <property type="match status" value="1"/>
</dbReference>
<dbReference type="InterPro" id="IPR001763">
    <property type="entry name" value="Rhodanese-like_dom"/>
</dbReference>
<comment type="caution">
    <text evidence="4">The sequence shown here is derived from an EMBL/GenBank/DDBJ whole genome shotgun (WGS) entry which is preliminary data.</text>
</comment>
<dbReference type="SMART" id="SM00450">
    <property type="entry name" value="RHOD"/>
    <property type="match status" value="1"/>
</dbReference>
<feature type="transmembrane region" description="Helical" evidence="2">
    <location>
        <begin position="149"/>
        <end position="173"/>
    </location>
</feature>
<gene>
    <name evidence="4" type="ORF">GCM10010531_43950</name>
</gene>
<dbReference type="InterPro" id="IPR001307">
    <property type="entry name" value="Thiosulphate_STrfase_CS"/>
</dbReference>
<dbReference type="PANTHER" id="PTHR44086">
    <property type="entry name" value="THIOSULFATE SULFURTRANSFERASE RDL2, MITOCHONDRIAL-RELATED"/>
    <property type="match status" value="1"/>
</dbReference>
<protein>
    <submittedName>
        <fullName evidence="4">Rhodanese-like domain-containing protein</fullName>
    </submittedName>
</protein>
<dbReference type="EMBL" id="BAAAVV010000020">
    <property type="protein sequence ID" value="GAA3184921.1"/>
    <property type="molecule type" value="Genomic_DNA"/>
</dbReference>
<dbReference type="PROSITE" id="PS50206">
    <property type="entry name" value="RHODANESE_3"/>
    <property type="match status" value="1"/>
</dbReference>
<keyword evidence="2" id="KW-1133">Transmembrane helix</keyword>
<sequence length="196" mass="20708">MTSTTVRSTVDAPSLQERLEDTASSDPTLIDVRTPVEFEAGHIPGAINVPLDQLRGQLDDICEVLSEHDVVLVCRSGQRAGQAQEALHGAGLGRSTVLSGGIVDWQATGGDLNRGRQAWELERQVRLAAGSLVVTGIAASTVAPKAKWLSMFVGGGLMFAALTNTCAMGMALAKMPWNQRGARATGSALDQLTRKQ</sequence>
<dbReference type="SUPFAM" id="SSF52821">
    <property type="entry name" value="Rhodanese/Cell cycle control phosphatase"/>
    <property type="match status" value="1"/>
</dbReference>
<evidence type="ECO:0000313" key="4">
    <source>
        <dbReference type="EMBL" id="GAA3184921.1"/>
    </source>
</evidence>
<evidence type="ECO:0000256" key="1">
    <source>
        <dbReference type="SAM" id="MobiDB-lite"/>
    </source>
</evidence>
<dbReference type="CDD" id="cd00158">
    <property type="entry name" value="RHOD"/>
    <property type="match status" value="1"/>
</dbReference>
<dbReference type="Proteomes" id="UP001499924">
    <property type="component" value="Unassembled WGS sequence"/>
</dbReference>
<dbReference type="Pfam" id="PF11127">
    <property type="entry name" value="YgaP-like_TM"/>
    <property type="match status" value="1"/>
</dbReference>
<feature type="region of interest" description="Disordered" evidence="1">
    <location>
        <begin position="1"/>
        <end position="25"/>
    </location>
</feature>
<feature type="domain" description="Rhodanese" evidence="3">
    <location>
        <begin position="23"/>
        <end position="114"/>
    </location>
</feature>
<dbReference type="PROSITE" id="PS00380">
    <property type="entry name" value="RHODANESE_1"/>
    <property type="match status" value="1"/>
</dbReference>
<keyword evidence="2" id="KW-0472">Membrane</keyword>
<accession>A0ABP6PNY5</accession>
<name>A0ABP6PNY5_9ACTN</name>
<dbReference type="InterPro" id="IPR021309">
    <property type="entry name" value="YgaP-like_TM"/>
</dbReference>
<keyword evidence="5" id="KW-1185">Reference proteome</keyword>
<dbReference type="Gene3D" id="3.40.250.10">
    <property type="entry name" value="Rhodanese-like domain"/>
    <property type="match status" value="1"/>
</dbReference>
<dbReference type="RefSeq" id="WP_344691404.1">
    <property type="nucleotide sequence ID" value="NZ_BAAAVV010000020.1"/>
</dbReference>
<proteinExistence type="predicted"/>
<evidence type="ECO:0000259" key="3">
    <source>
        <dbReference type="PROSITE" id="PS50206"/>
    </source>
</evidence>
<organism evidence="4 5">
    <name type="scientific">Blastococcus jejuensis</name>
    <dbReference type="NCBI Taxonomy" id="351224"/>
    <lineage>
        <taxon>Bacteria</taxon>
        <taxon>Bacillati</taxon>
        <taxon>Actinomycetota</taxon>
        <taxon>Actinomycetes</taxon>
        <taxon>Geodermatophilales</taxon>
        <taxon>Geodermatophilaceae</taxon>
        <taxon>Blastococcus</taxon>
    </lineage>
</organism>
<dbReference type="PANTHER" id="PTHR44086:SF10">
    <property type="entry name" value="THIOSULFATE SULFURTRANSFERASE_RHODANESE-LIKE DOMAIN-CONTAINING PROTEIN 3"/>
    <property type="match status" value="1"/>
</dbReference>
<dbReference type="Gene3D" id="6.10.140.1340">
    <property type="match status" value="1"/>
</dbReference>
<dbReference type="InterPro" id="IPR036873">
    <property type="entry name" value="Rhodanese-like_dom_sf"/>
</dbReference>
<feature type="transmembrane region" description="Helical" evidence="2">
    <location>
        <begin position="125"/>
        <end position="143"/>
    </location>
</feature>
<keyword evidence="2" id="KW-0812">Transmembrane</keyword>
<reference evidence="5" key="1">
    <citation type="journal article" date="2019" name="Int. J. Syst. Evol. Microbiol.">
        <title>The Global Catalogue of Microorganisms (GCM) 10K type strain sequencing project: providing services to taxonomists for standard genome sequencing and annotation.</title>
        <authorList>
            <consortium name="The Broad Institute Genomics Platform"/>
            <consortium name="The Broad Institute Genome Sequencing Center for Infectious Disease"/>
            <person name="Wu L."/>
            <person name="Ma J."/>
        </authorList>
    </citation>
    <scope>NUCLEOTIDE SEQUENCE [LARGE SCALE GENOMIC DNA]</scope>
    <source>
        <strain evidence="5">JCM 15614</strain>
    </source>
</reference>
<evidence type="ECO:0000256" key="2">
    <source>
        <dbReference type="SAM" id="Phobius"/>
    </source>
</evidence>
<evidence type="ECO:0000313" key="5">
    <source>
        <dbReference type="Proteomes" id="UP001499924"/>
    </source>
</evidence>